<keyword evidence="9" id="KW-1133">Transmembrane helix</keyword>
<feature type="domain" description="Histidine kinase" evidence="10">
    <location>
        <begin position="207"/>
        <end position="409"/>
    </location>
</feature>
<sequence length="415" mass="45381">MNAPVKRRYAVVAVAVVFTALSGFSAFSTNEIARRSSEETLRSTAFFLGITLDQALHRTGIDEGLIAEIMKNQPWESIAYVALIDHDRKIVLHSNPRLIGQTWPQSEGITPGTAYVTLKTGELVYVMNMPVQIHGSTPMAMSIALHTYPAMEAVRGAQLHLIVLLVVNGAMWGLVFAFLYYMKKMDRMQLRAQEKERFTALGEMAAVLAHEIRTPLSAIKGFAQYIRQGHKETDSTAEGLDVIIKESLRLEGLTNDLLVYARAPELKTRQLFLGQLIDEAAAAANISDGIILEKHISLINDGINTDEEKLKQVLINIISNAADSETDKIYITVEGDKKMLTLTITDTGKGMDAAVLQEVWKPFFTTKARGTGLGLPIAANLVSALGGAISIESRIDQGTSVTIKLPLYKSSIAPA</sequence>
<reference evidence="11 12" key="1">
    <citation type="submission" date="2015-11" db="EMBL/GenBank/DDBJ databases">
        <authorList>
            <person name="Lin W."/>
        </authorList>
    </citation>
    <scope>NUCLEOTIDE SEQUENCE [LARGE SCALE GENOMIC DNA]</scope>
    <source>
        <strain evidence="11 12">HCH-1</strain>
    </source>
</reference>
<dbReference type="Proteomes" id="UP000060487">
    <property type="component" value="Unassembled WGS sequence"/>
</dbReference>
<evidence type="ECO:0000259" key="10">
    <source>
        <dbReference type="PROSITE" id="PS50109"/>
    </source>
</evidence>
<dbReference type="SMART" id="SM00388">
    <property type="entry name" value="HisKA"/>
    <property type="match status" value="1"/>
</dbReference>
<protein>
    <recommendedName>
        <fullName evidence="2">histidine kinase</fullName>
        <ecNumber evidence="2">2.7.13.3</ecNumber>
    </recommendedName>
</protein>
<keyword evidence="6 11" id="KW-0418">Kinase</keyword>
<evidence type="ECO:0000256" key="1">
    <source>
        <dbReference type="ARBA" id="ARBA00000085"/>
    </source>
</evidence>
<dbReference type="Pfam" id="PF00512">
    <property type="entry name" value="HisKA"/>
    <property type="match status" value="1"/>
</dbReference>
<evidence type="ECO:0000313" key="12">
    <source>
        <dbReference type="Proteomes" id="UP000060487"/>
    </source>
</evidence>
<keyword evidence="12" id="KW-1185">Reference proteome</keyword>
<keyword evidence="9" id="KW-0472">Membrane</keyword>
<comment type="catalytic activity">
    <reaction evidence="1">
        <text>ATP + protein L-histidine = ADP + protein N-phospho-L-histidine.</text>
        <dbReference type="EC" id="2.7.13.3"/>
    </reaction>
</comment>
<dbReference type="PRINTS" id="PR00344">
    <property type="entry name" value="BCTRLSENSOR"/>
</dbReference>
<dbReference type="SUPFAM" id="SSF47384">
    <property type="entry name" value="Homodimeric domain of signal transducing histidine kinase"/>
    <property type="match status" value="1"/>
</dbReference>
<keyword evidence="5" id="KW-0547">Nucleotide-binding</keyword>
<evidence type="ECO:0000256" key="7">
    <source>
        <dbReference type="ARBA" id="ARBA00022840"/>
    </source>
</evidence>
<keyword evidence="4 11" id="KW-0808">Transferase</keyword>
<keyword evidence="8" id="KW-0902">Two-component regulatory system</keyword>
<gene>
    <name evidence="11" type="ORF">ASN18_0774</name>
</gene>
<proteinExistence type="predicted"/>
<dbReference type="InterPro" id="IPR003594">
    <property type="entry name" value="HATPase_dom"/>
</dbReference>
<dbReference type="CDD" id="cd00082">
    <property type="entry name" value="HisKA"/>
    <property type="match status" value="1"/>
</dbReference>
<dbReference type="EC" id="2.7.13.3" evidence="2"/>
<evidence type="ECO:0000256" key="9">
    <source>
        <dbReference type="SAM" id="Phobius"/>
    </source>
</evidence>
<organism evidence="11 12">
    <name type="scientific">Candidatus Magnetominusculus xianensis</name>
    <dbReference type="NCBI Taxonomy" id="1748249"/>
    <lineage>
        <taxon>Bacteria</taxon>
        <taxon>Pseudomonadati</taxon>
        <taxon>Nitrospirota</taxon>
        <taxon>Nitrospiria</taxon>
        <taxon>Nitrospirales</taxon>
        <taxon>Nitrospiraceae</taxon>
        <taxon>Candidatus Magnetominusculus</taxon>
    </lineage>
</organism>
<evidence type="ECO:0000256" key="6">
    <source>
        <dbReference type="ARBA" id="ARBA00022777"/>
    </source>
</evidence>
<dbReference type="PROSITE" id="PS50109">
    <property type="entry name" value="HIS_KIN"/>
    <property type="match status" value="1"/>
</dbReference>
<dbReference type="Pfam" id="PF02518">
    <property type="entry name" value="HATPase_c"/>
    <property type="match status" value="1"/>
</dbReference>
<dbReference type="PANTHER" id="PTHR43065">
    <property type="entry name" value="SENSOR HISTIDINE KINASE"/>
    <property type="match status" value="1"/>
</dbReference>
<evidence type="ECO:0000256" key="3">
    <source>
        <dbReference type="ARBA" id="ARBA00022553"/>
    </source>
</evidence>
<dbReference type="InterPro" id="IPR005467">
    <property type="entry name" value="His_kinase_dom"/>
</dbReference>
<dbReference type="Gene3D" id="1.10.287.130">
    <property type="match status" value="1"/>
</dbReference>
<dbReference type="SMART" id="SM00387">
    <property type="entry name" value="HATPase_c"/>
    <property type="match status" value="1"/>
</dbReference>
<name>A0ABR5SHS9_9BACT</name>
<dbReference type="RefSeq" id="WP_236861492.1">
    <property type="nucleotide sequence ID" value="NZ_LNQR01000029.1"/>
</dbReference>
<evidence type="ECO:0000256" key="8">
    <source>
        <dbReference type="ARBA" id="ARBA00023012"/>
    </source>
</evidence>
<dbReference type="EMBL" id="LNQR01000029">
    <property type="protein sequence ID" value="KWT91784.1"/>
    <property type="molecule type" value="Genomic_DNA"/>
</dbReference>
<evidence type="ECO:0000313" key="11">
    <source>
        <dbReference type="EMBL" id="KWT91784.1"/>
    </source>
</evidence>
<dbReference type="Gene3D" id="3.30.565.10">
    <property type="entry name" value="Histidine kinase-like ATPase, C-terminal domain"/>
    <property type="match status" value="1"/>
</dbReference>
<evidence type="ECO:0000256" key="4">
    <source>
        <dbReference type="ARBA" id="ARBA00022679"/>
    </source>
</evidence>
<keyword evidence="3" id="KW-0597">Phosphoprotein</keyword>
<dbReference type="InterPro" id="IPR036890">
    <property type="entry name" value="HATPase_C_sf"/>
</dbReference>
<dbReference type="SUPFAM" id="SSF55874">
    <property type="entry name" value="ATPase domain of HSP90 chaperone/DNA topoisomerase II/histidine kinase"/>
    <property type="match status" value="1"/>
</dbReference>
<dbReference type="InterPro" id="IPR036097">
    <property type="entry name" value="HisK_dim/P_sf"/>
</dbReference>
<dbReference type="InterPro" id="IPR003661">
    <property type="entry name" value="HisK_dim/P_dom"/>
</dbReference>
<feature type="transmembrane region" description="Helical" evidence="9">
    <location>
        <begin position="159"/>
        <end position="181"/>
    </location>
</feature>
<dbReference type="GO" id="GO:0004673">
    <property type="term" value="F:protein histidine kinase activity"/>
    <property type="evidence" value="ECO:0007669"/>
    <property type="project" value="UniProtKB-EC"/>
</dbReference>
<accession>A0ABR5SHS9</accession>
<dbReference type="InterPro" id="IPR004358">
    <property type="entry name" value="Sig_transdc_His_kin-like_C"/>
</dbReference>
<keyword evidence="9" id="KW-0812">Transmembrane</keyword>
<keyword evidence="7" id="KW-0067">ATP-binding</keyword>
<comment type="caution">
    <text evidence="11">The sequence shown here is derived from an EMBL/GenBank/DDBJ whole genome shotgun (WGS) entry which is preliminary data.</text>
</comment>
<evidence type="ECO:0000256" key="2">
    <source>
        <dbReference type="ARBA" id="ARBA00012438"/>
    </source>
</evidence>
<evidence type="ECO:0000256" key="5">
    <source>
        <dbReference type="ARBA" id="ARBA00022741"/>
    </source>
</evidence>
<dbReference type="PANTHER" id="PTHR43065:SF10">
    <property type="entry name" value="PEROXIDE STRESS-ACTIVATED HISTIDINE KINASE MAK3"/>
    <property type="match status" value="1"/>
</dbReference>